<sequence>MPDLALLADLSVRTVSAVLLGALIGFERQWRLRTAGIRTNALVAGGAALFVIVGAVDWNTTGTVDSTRVAAQVVSGIGFLGAGVILRDGANIRGLTTAATLWCAAAVGSLAGAGMVWFAAVGSLAILATNTLLRPISRFINRRLQDDVVDAMDETDYVLEVITSEKSEQRVRALVVQTVDLHEYTLRALDSRQLKHDRTRLMASVGSHTGDPNGLQYAVQRLMLDPKVTSARWWESEPED</sequence>
<keyword evidence="4 7" id="KW-0812">Transmembrane</keyword>
<gene>
    <name evidence="10" type="ORF">BW730_14410</name>
</gene>
<dbReference type="AlphaFoldDB" id="A0A1Q2CQZ1"/>
<dbReference type="OrthoDB" id="9811198at2"/>
<evidence type="ECO:0000256" key="6">
    <source>
        <dbReference type="ARBA" id="ARBA00023136"/>
    </source>
</evidence>
<evidence type="ECO:0000259" key="8">
    <source>
        <dbReference type="Pfam" id="PF02308"/>
    </source>
</evidence>
<feature type="domain" description="MgtC-like C-terminal" evidence="9">
    <location>
        <begin position="157"/>
        <end position="233"/>
    </location>
</feature>
<evidence type="ECO:0008006" key="12">
    <source>
        <dbReference type="Google" id="ProtNLM"/>
    </source>
</evidence>
<evidence type="ECO:0000313" key="11">
    <source>
        <dbReference type="Proteomes" id="UP000188145"/>
    </source>
</evidence>
<dbReference type="Gene3D" id="3.30.70.260">
    <property type="match status" value="1"/>
</dbReference>
<dbReference type="STRING" id="1332264.BW730_14410"/>
<keyword evidence="11" id="KW-1185">Reference proteome</keyword>
<feature type="domain" description="MgtC/SapB/SrpB/YhiD N-terminal" evidence="8">
    <location>
        <begin position="16"/>
        <end position="138"/>
    </location>
</feature>
<organism evidence="10 11">
    <name type="scientific">Tessaracoccus aquimaris</name>
    <dbReference type="NCBI Taxonomy" id="1332264"/>
    <lineage>
        <taxon>Bacteria</taxon>
        <taxon>Bacillati</taxon>
        <taxon>Actinomycetota</taxon>
        <taxon>Actinomycetes</taxon>
        <taxon>Propionibacteriales</taxon>
        <taxon>Propionibacteriaceae</taxon>
        <taxon>Tessaracoccus</taxon>
    </lineage>
</organism>
<reference evidence="11" key="1">
    <citation type="submission" date="2017-02" db="EMBL/GenBank/DDBJ databases">
        <title>Tessaracoccus aquaemaris sp. nov., isolated from the intestine of a Korean rockfish, Sebastes schlegelii, in a marine aquaculture pond.</title>
        <authorList>
            <person name="Tak E.J."/>
            <person name="Bae J.-W."/>
        </authorList>
    </citation>
    <scope>NUCLEOTIDE SEQUENCE [LARGE SCALE GENOMIC DNA]</scope>
    <source>
        <strain evidence="11">NSG39</strain>
    </source>
</reference>
<dbReference type="GO" id="GO:0005886">
    <property type="term" value="C:plasma membrane"/>
    <property type="evidence" value="ECO:0007669"/>
    <property type="project" value="UniProtKB-SubCell"/>
</dbReference>
<dbReference type="PANTHER" id="PTHR33778">
    <property type="entry name" value="PROTEIN MGTC"/>
    <property type="match status" value="1"/>
</dbReference>
<dbReference type="Proteomes" id="UP000188145">
    <property type="component" value="Chromosome"/>
</dbReference>
<evidence type="ECO:0000256" key="1">
    <source>
        <dbReference type="ARBA" id="ARBA00004651"/>
    </source>
</evidence>
<evidence type="ECO:0000259" key="9">
    <source>
        <dbReference type="Pfam" id="PF21770"/>
    </source>
</evidence>
<keyword evidence="3" id="KW-1003">Cell membrane</keyword>
<keyword evidence="6 7" id="KW-0472">Membrane</keyword>
<evidence type="ECO:0000256" key="3">
    <source>
        <dbReference type="ARBA" id="ARBA00022475"/>
    </source>
</evidence>
<dbReference type="RefSeq" id="WP_077686857.1">
    <property type="nucleotide sequence ID" value="NZ_CP019606.1"/>
</dbReference>
<accession>A0A1Q2CQZ1</accession>
<dbReference type="InterPro" id="IPR003416">
    <property type="entry name" value="MgtC/SapB/SrpB/YhiD_fam"/>
</dbReference>
<evidence type="ECO:0000256" key="2">
    <source>
        <dbReference type="ARBA" id="ARBA00009298"/>
    </source>
</evidence>
<dbReference type="PANTHER" id="PTHR33778:SF3">
    <property type="entry name" value="PROTEIN MGTC"/>
    <property type="match status" value="1"/>
</dbReference>
<evidence type="ECO:0000256" key="5">
    <source>
        <dbReference type="ARBA" id="ARBA00022989"/>
    </source>
</evidence>
<evidence type="ECO:0000256" key="7">
    <source>
        <dbReference type="SAM" id="Phobius"/>
    </source>
</evidence>
<feature type="transmembrane region" description="Helical" evidence="7">
    <location>
        <begin position="37"/>
        <end position="56"/>
    </location>
</feature>
<feature type="transmembrane region" description="Helical" evidence="7">
    <location>
        <begin position="93"/>
        <end position="110"/>
    </location>
</feature>
<evidence type="ECO:0000313" key="10">
    <source>
        <dbReference type="EMBL" id="AQP48522.1"/>
    </source>
</evidence>
<dbReference type="InterPro" id="IPR049177">
    <property type="entry name" value="MgtC_SapB_SrpB_YhiD_N"/>
</dbReference>
<comment type="subcellular location">
    <subcellularLocation>
        <location evidence="1">Cell membrane</location>
        <topology evidence="1">Multi-pass membrane protein</topology>
    </subcellularLocation>
</comment>
<evidence type="ECO:0000256" key="4">
    <source>
        <dbReference type="ARBA" id="ARBA00022692"/>
    </source>
</evidence>
<feature type="transmembrane region" description="Helical" evidence="7">
    <location>
        <begin position="6"/>
        <end position="25"/>
    </location>
</feature>
<dbReference type="Pfam" id="PF21770">
    <property type="entry name" value="MgtC_SapB_C"/>
    <property type="match status" value="1"/>
</dbReference>
<keyword evidence="5 7" id="KW-1133">Transmembrane helix</keyword>
<dbReference type="EMBL" id="CP019606">
    <property type="protein sequence ID" value="AQP48522.1"/>
    <property type="molecule type" value="Genomic_DNA"/>
</dbReference>
<dbReference type="PRINTS" id="PR01837">
    <property type="entry name" value="MGTCSAPBPROT"/>
</dbReference>
<dbReference type="InterPro" id="IPR048640">
    <property type="entry name" value="MgtC-like_C"/>
</dbReference>
<feature type="transmembrane region" description="Helical" evidence="7">
    <location>
        <begin position="68"/>
        <end position="86"/>
    </location>
</feature>
<name>A0A1Q2CQZ1_9ACTN</name>
<dbReference type="Pfam" id="PF02308">
    <property type="entry name" value="MgtC"/>
    <property type="match status" value="1"/>
</dbReference>
<dbReference type="KEGG" id="tes:BW730_14410"/>
<comment type="similarity">
    <text evidence="2">Belongs to the MgtC/SapB family.</text>
</comment>
<proteinExistence type="inferred from homology"/>
<protein>
    <recommendedName>
        <fullName evidence="12">Magnesium transporter MgtC</fullName>
    </recommendedName>
</protein>